<evidence type="ECO:0000313" key="1">
    <source>
        <dbReference type="EMBL" id="CAI6244888.1"/>
    </source>
</evidence>
<organism evidence="1 2">
    <name type="scientific">Periconia digitata</name>
    <dbReference type="NCBI Taxonomy" id="1303443"/>
    <lineage>
        <taxon>Eukaryota</taxon>
        <taxon>Fungi</taxon>
        <taxon>Dikarya</taxon>
        <taxon>Ascomycota</taxon>
        <taxon>Pezizomycotina</taxon>
        <taxon>Dothideomycetes</taxon>
        <taxon>Pleosporomycetidae</taxon>
        <taxon>Pleosporales</taxon>
        <taxon>Massarineae</taxon>
        <taxon>Periconiaceae</taxon>
        <taxon>Periconia</taxon>
    </lineage>
</organism>
<dbReference type="Gene3D" id="3.40.50.1240">
    <property type="entry name" value="Phosphoglycerate mutase-like"/>
    <property type="match status" value="1"/>
</dbReference>
<dbReference type="AlphaFoldDB" id="A0A9W4U3X4"/>
<dbReference type="InterPro" id="IPR029033">
    <property type="entry name" value="His_PPase_superfam"/>
</dbReference>
<dbReference type="EMBL" id="CAOQHR010000001">
    <property type="protein sequence ID" value="CAI6244888.1"/>
    <property type="molecule type" value="Genomic_DNA"/>
</dbReference>
<reference evidence="1" key="1">
    <citation type="submission" date="2023-01" db="EMBL/GenBank/DDBJ databases">
        <authorList>
            <person name="Van Ghelder C."/>
            <person name="Rancurel C."/>
        </authorList>
    </citation>
    <scope>NUCLEOTIDE SEQUENCE</scope>
    <source>
        <strain evidence="1">CNCM I-4278</strain>
    </source>
</reference>
<dbReference type="Proteomes" id="UP001152607">
    <property type="component" value="Unassembled WGS sequence"/>
</dbReference>
<keyword evidence="2" id="KW-1185">Reference proteome</keyword>
<protein>
    <submittedName>
        <fullName evidence="1">Uncharacterized protein</fullName>
    </submittedName>
</protein>
<dbReference type="SUPFAM" id="SSF53254">
    <property type="entry name" value="Phosphoglycerate mutase-like"/>
    <property type="match status" value="1"/>
</dbReference>
<dbReference type="OrthoDB" id="496981at2759"/>
<comment type="caution">
    <text evidence="1">The sequence shown here is derived from an EMBL/GenBank/DDBJ whole genome shotgun (WGS) entry which is preliminary data.</text>
</comment>
<name>A0A9W4U3X4_9PLEO</name>
<gene>
    <name evidence="1" type="ORF">PDIGIT_LOCUS733</name>
</gene>
<proteinExistence type="predicted"/>
<sequence>MRRTLYTALLAFRKVLQLNPNIRIIALPELQETSDFACDTGSSLAQLREEFKGQPIDLSYLCEEWNDKKQGRFRPMTDLTEQRAFEARRIIRDGLKGTVAVVAHGGINHYFTGDWEGSSSGSGTGWKNCEYRTYKFDNPSSDMTEQAAVVETEDSVRRRFPKGDHKELTAAEQHDLRVSTEISWAADGYILLSETNHSLASNSTGKGDEK</sequence>
<evidence type="ECO:0000313" key="2">
    <source>
        <dbReference type="Proteomes" id="UP001152607"/>
    </source>
</evidence>
<accession>A0A9W4U3X4</accession>